<dbReference type="Proteomes" id="UP000257231">
    <property type="component" value="Segment"/>
</dbReference>
<dbReference type="GeneID" id="77925086"/>
<gene>
    <name evidence="1" type="primary">56</name>
    <name evidence="1" type="ORF">SEA_MARGARETKALI_56</name>
</gene>
<keyword evidence="2" id="KW-1185">Reference proteome</keyword>
<name>A0A345KN34_9CAUD</name>
<dbReference type="KEGG" id="vg:77925086"/>
<protein>
    <submittedName>
        <fullName evidence="1">Uncharacterized protein</fullName>
    </submittedName>
</protein>
<accession>A0A345KN34</accession>
<evidence type="ECO:0000313" key="1">
    <source>
        <dbReference type="EMBL" id="AXH44436.1"/>
    </source>
</evidence>
<dbReference type="RefSeq" id="YP_010649538.1">
    <property type="nucleotide sequence ID" value="NC_070769.1"/>
</dbReference>
<organism evidence="1 2">
    <name type="scientific">Arthrobacter phage MargaretKali</name>
    <dbReference type="NCBI Taxonomy" id="2250414"/>
    <lineage>
        <taxon>Viruses</taxon>
        <taxon>Duplodnaviria</taxon>
        <taxon>Heunggongvirae</taxon>
        <taxon>Uroviricota</taxon>
        <taxon>Caudoviricetes</taxon>
        <taxon>Kumottavirus</taxon>
        <taxon>Kumottavirus margaretkali</taxon>
    </lineage>
</organism>
<sequence length="173" mass="19180">MADLMDGQTDIFDFLEAPAKASQPPFKVHHLGWHSKPACGWCGGPGYLGGGACRWPEDDNISIGYNYCQKCVDKYGHPEVRAGGTPLVMMSREEMRIFCPYCSANWGRDLPKATLASHAADHAQAEPGRCKEMVEKGITEPYYTPTETPWLFGTTIQYPRPKGYGGLYQLGKE</sequence>
<proteinExistence type="predicted"/>
<reference evidence="2" key="1">
    <citation type="submission" date="2018-06" db="EMBL/GenBank/DDBJ databases">
        <authorList>
            <person name="Zhirakovskaya E."/>
        </authorList>
    </citation>
    <scope>NUCLEOTIDE SEQUENCE [LARGE SCALE GENOMIC DNA]</scope>
</reference>
<dbReference type="EMBL" id="MH450123">
    <property type="protein sequence ID" value="AXH44436.1"/>
    <property type="molecule type" value="Genomic_DNA"/>
</dbReference>
<evidence type="ECO:0000313" key="2">
    <source>
        <dbReference type="Proteomes" id="UP000257231"/>
    </source>
</evidence>